<dbReference type="EMBL" id="WQKZ01000008">
    <property type="protein sequence ID" value="MVN78989.1"/>
    <property type="molecule type" value="Genomic_DNA"/>
</dbReference>
<dbReference type="InterPro" id="IPR028098">
    <property type="entry name" value="Glyco_trans_4-like_N"/>
</dbReference>
<proteinExistence type="predicted"/>
<name>A0A7K1TKP4_9BACT</name>
<dbReference type="GO" id="GO:0016757">
    <property type="term" value="F:glycosyltransferase activity"/>
    <property type="evidence" value="ECO:0007669"/>
    <property type="project" value="UniProtKB-ARBA"/>
</dbReference>
<evidence type="ECO:0000259" key="1">
    <source>
        <dbReference type="Pfam" id="PF13439"/>
    </source>
</evidence>
<evidence type="ECO:0000313" key="2">
    <source>
        <dbReference type="EMBL" id="MVN78989.1"/>
    </source>
</evidence>
<dbReference type="RefSeq" id="WP_157569670.1">
    <property type="nucleotide sequence ID" value="NZ_WQKZ01000008.1"/>
</dbReference>
<dbReference type="AlphaFoldDB" id="A0A7K1TKP4"/>
<sequence>MNILVAIEDLRTGGAQIFGMRLAQALHDQGHKVYLYSHYSSYINYPLVQQIAPDVAVIAFTPALPGLDWLTRKAQGLFRRFGRPFPVREALVERHLRQTLEQLKIDVLNSHMIKSDYVAAAAATKSHPAVPLVISMHGCYEDFLYKESEPEVILHSKQALQQASGVVYLTEKNLEIFSVPGVRPLSNLPHVQIYNGFAGKFSAPDQLPTRAQLDIEEHDIVFGMVARGIPEKGWHYAVQSFNEVSQHFPQAHLILVGDSAYLDELRESTSNSKVHFVGFVPNPIDWVRLFDVGLLPSYFASESLPNSIAEYLFCSVPVIATHIGEVPKMLAVPTGGIAGVLLDQNGNGLTEPAALTAAIQEYLTNQPLLAAHRALAAQCFEKFRMAHCVAAYEEFFDKAQYSGKAIATA</sequence>
<comment type="caution">
    <text evidence="2">The sequence shown here is derived from an EMBL/GenBank/DDBJ whole genome shotgun (WGS) entry which is preliminary data.</text>
</comment>
<dbReference type="CDD" id="cd03801">
    <property type="entry name" value="GT4_PimA-like"/>
    <property type="match status" value="1"/>
</dbReference>
<reference evidence="2 3" key="1">
    <citation type="submission" date="2019-12" db="EMBL/GenBank/DDBJ databases">
        <title>Hymenobacter sp. HMF4947 Genome sequencing and assembly.</title>
        <authorList>
            <person name="Kang H."/>
            <person name="Cha I."/>
            <person name="Kim H."/>
            <person name="Joh K."/>
        </authorList>
    </citation>
    <scope>NUCLEOTIDE SEQUENCE [LARGE SCALE GENOMIC DNA]</scope>
    <source>
        <strain evidence="2 3">HMF4947</strain>
    </source>
</reference>
<accession>A0A7K1TKP4</accession>
<dbReference type="SUPFAM" id="SSF53756">
    <property type="entry name" value="UDP-Glycosyltransferase/glycogen phosphorylase"/>
    <property type="match status" value="1"/>
</dbReference>
<evidence type="ECO:0000313" key="3">
    <source>
        <dbReference type="Proteomes" id="UP000441336"/>
    </source>
</evidence>
<dbReference type="Proteomes" id="UP000441336">
    <property type="component" value="Unassembled WGS sequence"/>
</dbReference>
<protein>
    <submittedName>
        <fullName evidence="2">Glycosyltransferase</fullName>
    </submittedName>
</protein>
<dbReference type="Gene3D" id="3.40.50.2000">
    <property type="entry name" value="Glycogen Phosphorylase B"/>
    <property type="match status" value="2"/>
</dbReference>
<dbReference type="PANTHER" id="PTHR12526">
    <property type="entry name" value="GLYCOSYLTRANSFERASE"/>
    <property type="match status" value="1"/>
</dbReference>
<gene>
    <name evidence="2" type="ORF">GO988_21880</name>
</gene>
<organism evidence="2 3">
    <name type="scientific">Hymenobacter ginkgonis</name>
    <dbReference type="NCBI Taxonomy" id="2682976"/>
    <lineage>
        <taxon>Bacteria</taxon>
        <taxon>Pseudomonadati</taxon>
        <taxon>Bacteroidota</taxon>
        <taxon>Cytophagia</taxon>
        <taxon>Cytophagales</taxon>
        <taxon>Hymenobacteraceae</taxon>
        <taxon>Hymenobacter</taxon>
    </lineage>
</organism>
<dbReference type="PANTHER" id="PTHR12526:SF637">
    <property type="entry name" value="GLYCOSYLTRANSFERASE EPSF-RELATED"/>
    <property type="match status" value="1"/>
</dbReference>
<keyword evidence="3" id="KW-1185">Reference proteome</keyword>
<feature type="domain" description="Glycosyltransferase subfamily 4-like N-terminal" evidence="1">
    <location>
        <begin position="13"/>
        <end position="170"/>
    </location>
</feature>
<keyword evidence="2" id="KW-0808">Transferase</keyword>
<dbReference type="Pfam" id="PF13692">
    <property type="entry name" value="Glyco_trans_1_4"/>
    <property type="match status" value="1"/>
</dbReference>
<dbReference type="Pfam" id="PF13439">
    <property type="entry name" value="Glyco_transf_4"/>
    <property type="match status" value="1"/>
</dbReference>